<proteinExistence type="predicted"/>
<dbReference type="AlphaFoldDB" id="A0AA91DGP9"/>
<evidence type="ECO:0000313" key="2">
    <source>
        <dbReference type="Proteomes" id="UP000077852"/>
    </source>
</evidence>
<dbReference type="Proteomes" id="UP000077852">
    <property type="component" value="Unassembled WGS sequence"/>
</dbReference>
<accession>A0AA91DGP9</accession>
<organism evidence="1 2">
    <name type="scientific">Variovorax paradoxus</name>
    <dbReference type="NCBI Taxonomy" id="34073"/>
    <lineage>
        <taxon>Bacteria</taxon>
        <taxon>Pseudomonadati</taxon>
        <taxon>Pseudomonadota</taxon>
        <taxon>Betaproteobacteria</taxon>
        <taxon>Burkholderiales</taxon>
        <taxon>Comamonadaceae</taxon>
        <taxon>Variovorax</taxon>
    </lineage>
</organism>
<dbReference type="EMBL" id="LVHG01000106">
    <property type="protein sequence ID" value="OAK55040.1"/>
    <property type="molecule type" value="Genomic_DNA"/>
</dbReference>
<comment type="caution">
    <text evidence="1">The sequence shown here is derived from an EMBL/GenBank/DDBJ whole genome shotgun (WGS) entry which is preliminary data.</text>
</comment>
<reference evidence="1 2" key="1">
    <citation type="submission" date="2016-03" db="EMBL/GenBank/DDBJ databases">
        <title>Genome sequence of Variovorax paradoxus KB5.</title>
        <authorList>
            <person name="Jeong H."/>
            <person name="Hong C.E."/>
            <person name="Jo S.H."/>
            <person name="Park J.M."/>
        </authorList>
    </citation>
    <scope>NUCLEOTIDE SEQUENCE [LARGE SCALE GENOMIC DNA]</scope>
    <source>
        <strain evidence="1 2">KB5</strain>
    </source>
</reference>
<evidence type="ECO:0000313" key="1">
    <source>
        <dbReference type="EMBL" id="OAK55040.1"/>
    </source>
</evidence>
<name>A0AA91DGP9_VARPD</name>
<protein>
    <submittedName>
        <fullName evidence="1">Uncharacterized protein</fullName>
    </submittedName>
</protein>
<gene>
    <name evidence="1" type="ORF">A3K87_04375</name>
</gene>
<sequence>MSPDEIVSIYQRLSTSAGLVPPMICVLLDGEKKKSEEKARIEKESRNRLRFLDRSMLESYLLEPQAIHAALVELGCDCELDQVRGALSSVDLSDISRIDGAKVLHELFASISDAKEEFRKTRDVPILVSWLIANNPDFLAPLRELLQRLLLIDEVSHPA</sequence>